<reference evidence="2 3" key="1">
    <citation type="submission" date="2020-12" db="EMBL/GenBank/DDBJ databases">
        <title>Sphingomonas sp.</title>
        <authorList>
            <person name="Kim M.K."/>
        </authorList>
    </citation>
    <scope>NUCLEOTIDE SEQUENCE [LARGE SCALE GENOMIC DNA]</scope>
    <source>
        <strain evidence="2 3">BT552</strain>
    </source>
</reference>
<evidence type="ECO:0000256" key="1">
    <source>
        <dbReference type="SAM" id="Phobius"/>
    </source>
</evidence>
<dbReference type="Proteomes" id="UP000763641">
    <property type="component" value="Unassembled WGS sequence"/>
</dbReference>
<protein>
    <recommendedName>
        <fullName evidence="4">Polysaccharide biosynthesis protein</fullName>
    </recommendedName>
</protein>
<keyword evidence="1" id="KW-0472">Membrane</keyword>
<feature type="transmembrane region" description="Helical" evidence="1">
    <location>
        <begin position="12"/>
        <end position="35"/>
    </location>
</feature>
<feature type="transmembrane region" description="Helical" evidence="1">
    <location>
        <begin position="146"/>
        <end position="166"/>
    </location>
</feature>
<evidence type="ECO:0000313" key="2">
    <source>
        <dbReference type="EMBL" id="MBM6578461.1"/>
    </source>
</evidence>
<keyword evidence="3" id="KW-1185">Reference proteome</keyword>
<organism evidence="2 3">
    <name type="scientific">Sphingomonas longa</name>
    <dbReference type="NCBI Taxonomy" id="2778730"/>
    <lineage>
        <taxon>Bacteria</taxon>
        <taxon>Pseudomonadati</taxon>
        <taxon>Pseudomonadota</taxon>
        <taxon>Alphaproteobacteria</taxon>
        <taxon>Sphingomonadales</taxon>
        <taxon>Sphingomonadaceae</taxon>
        <taxon>Sphingomonas</taxon>
    </lineage>
</organism>
<evidence type="ECO:0008006" key="4">
    <source>
        <dbReference type="Google" id="ProtNLM"/>
    </source>
</evidence>
<dbReference type="RefSeq" id="WP_204200555.1">
    <property type="nucleotide sequence ID" value="NZ_JAFEMC010000008.1"/>
</dbReference>
<gene>
    <name evidence="2" type="ORF">ILT43_18935</name>
</gene>
<proteinExistence type="predicted"/>
<accession>A0ABS2DED4</accession>
<comment type="caution">
    <text evidence="2">The sequence shown here is derived from an EMBL/GenBank/DDBJ whole genome shotgun (WGS) entry which is preliminary data.</text>
</comment>
<feature type="transmembrane region" description="Helical" evidence="1">
    <location>
        <begin position="47"/>
        <end position="70"/>
    </location>
</feature>
<feature type="transmembrane region" description="Helical" evidence="1">
    <location>
        <begin position="321"/>
        <end position="342"/>
    </location>
</feature>
<sequence>MRDKITRLVRDNLETLFAVANFGASSVFWLVLAFMMPARLYGTMMTVQAAVFLIVTAFTLRTHDLVFFLVSKHDASVERAFRTGLAIEITAALLATLACTGGAAIGYIPAGTGPEVAALALLAGIGSAQGAVVAKLRYLVDGRRIMVADATCMAAWLAAGTTLLFVRDTPVLTMLIIGATPNAIRTVALLVAAYRHQDPDKQPFALSWGCRAAIGNFLSGAQLTNFLKNGSVSIETIILAAFCSPAAVAMYRLAKSTQGVANAAINVEYQRSYSALARATTHSDKRGLLHHLQRVSTLLCLALYPVSAAFALGYALHKPDINVWTFQFVTLAAFIAFIPAALQQGYMILLMQEGAHQTVNRAYIVSVSLLCLLSLALYALPSIWVFLAALILSAVARVCFLSVKAAPLLS</sequence>
<name>A0ABS2DED4_9SPHN</name>
<feature type="transmembrane region" description="Helical" evidence="1">
    <location>
        <begin position="116"/>
        <end position="134"/>
    </location>
</feature>
<evidence type="ECO:0000313" key="3">
    <source>
        <dbReference type="Proteomes" id="UP000763641"/>
    </source>
</evidence>
<keyword evidence="1" id="KW-0812">Transmembrane</keyword>
<feature type="transmembrane region" description="Helical" evidence="1">
    <location>
        <begin position="362"/>
        <end position="380"/>
    </location>
</feature>
<feature type="transmembrane region" description="Helical" evidence="1">
    <location>
        <begin position="386"/>
        <end position="409"/>
    </location>
</feature>
<dbReference type="EMBL" id="JAFEMC010000008">
    <property type="protein sequence ID" value="MBM6578461.1"/>
    <property type="molecule type" value="Genomic_DNA"/>
</dbReference>
<feature type="transmembrane region" description="Helical" evidence="1">
    <location>
        <begin position="172"/>
        <end position="194"/>
    </location>
</feature>
<keyword evidence="1" id="KW-1133">Transmembrane helix</keyword>
<feature type="transmembrane region" description="Helical" evidence="1">
    <location>
        <begin position="91"/>
        <end position="110"/>
    </location>
</feature>
<feature type="transmembrane region" description="Helical" evidence="1">
    <location>
        <begin position="295"/>
        <end position="315"/>
    </location>
</feature>